<feature type="transmembrane region" description="Helical" evidence="5">
    <location>
        <begin position="214"/>
        <end position="238"/>
    </location>
</feature>
<gene>
    <name evidence="7" type="ORF">TrVE_jg12502</name>
</gene>
<organism evidence="7 8">
    <name type="scientific">Triparma verrucosa</name>
    <dbReference type="NCBI Taxonomy" id="1606542"/>
    <lineage>
        <taxon>Eukaryota</taxon>
        <taxon>Sar</taxon>
        <taxon>Stramenopiles</taxon>
        <taxon>Ochrophyta</taxon>
        <taxon>Bolidophyceae</taxon>
        <taxon>Parmales</taxon>
        <taxon>Triparmaceae</taxon>
        <taxon>Triparma</taxon>
    </lineage>
</organism>
<evidence type="ECO:0000313" key="8">
    <source>
        <dbReference type="Proteomes" id="UP001165160"/>
    </source>
</evidence>
<comment type="caution">
    <text evidence="7">The sequence shown here is derived from an EMBL/GenBank/DDBJ whole genome shotgun (WGS) entry which is preliminary data.</text>
</comment>
<evidence type="ECO:0000259" key="6">
    <source>
        <dbReference type="Pfam" id="PF06664"/>
    </source>
</evidence>
<dbReference type="InterPro" id="IPR047843">
    <property type="entry name" value="WLS-like_TM"/>
</dbReference>
<accession>A0A9W7CLT7</accession>
<evidence type="ECO:0000256" key="3">
    <source>
        <dbReference type="ARBA" id="ARBA00022989"/>
    </source>
</evidence>
<protein>
    <recommendedName>
        <fullName evidence="6">Wntless-like transmembrane domain-containing protein</fullName>
    </recommendedName>
</protein>
<dbReference type="PANTHER" id="PTHR31918:SF1">
    <property type="entry name" value="TRANSMEMBRANE PROTEIN 181"/>
    <property type="match status" value="1"/>
</dbReference>
<dbReference type="EMBL" id="BRXX01000377">
    <property type="protein sequence ID" value="GMI08188.1"/>
    <property type="molecule type" value="Genomic_DNA"/>
</dbReference>
<feature type="transmembrane region" description="Helical" evidence="5">
    <location>
        <begin position="329"/>
        <end position="350"/>
    </location>
</feature>
<dbReference type="Proteomes" id="UP001165160">
    <property type="component" value="Unassembled WGS sequence"/>
</dbReference>
<evidence type="ECO:0000313" key="7">
    <source>
        <dbReference type="EMBL" id="GMI08188.1"/>
    </source>
</evidence>
<dbReference type="Pfam" id="PF06664">
    <property type="entry name" value="WLS-like_TM"/>
    <property type="match status" value="1"/>
</dbReference>
<dbReference type="PANTHER" id="PTHR31918">
    <property type="entry name" value="TRANSMEMBRANE PROTEIN 181"/>
    <property type="match status" value="1"/>
</dbReference>
<feature type="transmembrane region" description="Helical" evidence="5">
    <location>
        <begin position="404"/>
        <end position="427"/>
    </location>
</feature>
<dbReference type="GO" id="GO:0015643">
    <property type="term" value="F:toxic substance binding"/>
    <property type="evidence" value="ECO:0007669"/>
    <property type="project" value="InterPro"/>
</dbReference>
<dbReference type="InterPro" id="IPR040416">
    <property type="entry name" value="TMEM181"/>
</dbReference>
<name>A0A9W7CLT7_9STRA</name>
<feature type="transmembrane region" description="Helical" evidence="5">
    <location>
        <begin position="25"/>
        <end position="49"/>
    </location>
</feature>
<proteinExistence type="predicted"/>
<evidence type="ECO:0000256" key="5">
    <source>
        <dbReference type="SAM" id="Phobius"/>
    </source>
</evidence>
<keyword evidence="2 5" id="KW-0812">Transmembrane</keyword>
<dbReference type="GO" id="GO:0016020">
    <property type="term" value="C:membrane"/>
    <property type="evidence" value="ECO:0007669"/>
    <property type="project" value="UniProtKB-SubCell"/>
</dbReference>
<dbReference type="AlphaFoldDB" id="A0A9W7CLT7"/>
<sequence>MESTSRAPVRIEAPSFKPPNKGLCWLWLCLLSSVVMFVGIGMIGPAVFITTESKHVYPLEVSEDSDTATWVGRLTDMTKLHQLIYLEAEVKRPENITSNVEFTYQQEIIVTALGGKHYVLGHGTEYKDKIVDGKRHIKTITCKAGESWCSTIAIFATHQVLYEEYRVAVEFVHPGELGTFCPHCTGNGVQNFYVRFGMHYINPNFTRWQICWKILFTFVTLLVMILPCNGGLAGYFYQLRKVLRSNWTDLQVWIGVLLGMLFFFNDPLFLIEVFSEYGALLSAVYILFLCAFLSTLMFFWLCMLHETSKVGGRIVEGGNVEIVKGIGFYLPKVIFCAMFWILITVAYIYVRVAQEGDPSYDALEDSMHYKLITTTVSVAMAIYTGWILYHALNAMGNVKKLPPQILFTFLFSVLMIVLVIICMGIGATYPLPSASYEFLMFYGLTNVYVWTLAFAYAPLYSGSTALTEESDGIEVGPLSAAAV</sequence>
<reference evidence="8" key="1">
    <citation type="journal article" date="2023" name="Commun. Biol.">
        <title>Genome analysis of Parmales, the sister group of diatoms, reveals the evolutionary specialization of diatoms from phago-mixotrophs to photoautotrophs.</title>
        <authorList>
            <person name="Ban H."/>
            <person name="Sato S."/>
            <person name="Yoshikawa S."/>
            <person name="Yamada K."/>
            <person name="Nakamura Y."/>
            <person name="Ichinomiya M."/>
            <person name="Sato N."/>
            <person name="Blanc-Mathieu R."/>
            <person name="Endo H."/>
            <person name="Kuwata A."/>
            <person name="Ogata H."/>
        </authorList>
    </citation>
    <scope>NUCLEOTIDE SEQUENCE [LARGE SCALE GENOMIC DNA]</scope>
    <source>
        <strain evidence="8">NIES 3699</strain>
    </source>
</reference>
<feature type="domain" description="Wntless-like transmembrane" evidence="6">
    <location>
        <begin position="202"/>
        <end position="458"/>
    </location>
</feature>
<keyword evidence="3 5" id="KW-1133">Transmembrane helix</keyword>
<keyword evidence="8" id="KW-1185">Reference proteome</keyword>
<evidence type="ECO:0000256" key="1">
    <source>
        <dbReference type="ARBA" id="ARBA00004141"/>
    </source>
</evidence>
<evidence type="ECO:0000256" key="4">
    <source>
        <dbReference type="ARBA" id="ARBA00023136"/>
    </source>
</evidence>
<evidence type="ECO:0000256" key="2">
    <source>
        <dbReference type="ARBA" id="ARBA00022692"/>
    </source>
</evidence>
<comment type="subcellular location">
    <subcellularLocation>
        <location evidence="1">Membrane</location>
        <topology evidence="1">Multi-pass membrane protein</topology>
    </subcellularLocation>
</comment>
<feature type="transmembrane region" description="Helical" evidence="5">
    <location>
        <begin position="371"/>
        <end position="392"/>
    </location>
</feature>
<feature type="transmembrane region" description="Helical" evidence="5">
    <location>
        <begin position="278"/>
        <end position="301"/>
    </location>
</feature>
<feature type="transmembrane region" description="Helical" evidence="5">
    <location>
        <begin position="439"/>
        <end position="459"/>
    </location>
</feature>
<feature type="transmembrane region" description="Helical" evidence="5">
    <location>
        <begin position="250"/>
        <end position="271"/>
    </location>
</feature>
<keyword evidence="4 5" id="KW-0472">Membrane</keyword>